<dbReference type="EC" id="2.1.1.360" evidence="2 11"/>
<dbReference type="PANTHER" id="PTHR21451">
    <property type="entry name" value="HISTONE H3 METHYLTRANSFERASE"/>
    <property type="match status" value="1"/>
</dbReference>
<evidence type="ECO:0000256" key="12">
    <source>
        <dbReference type="SAM" id="MobiDB-lite"/>
    </source>
</evidence>
<proteinExistence type="inferred from homology"/>
<dbReference type="GO" id="GO:0006281">
    <property type="term" value="P:DNA repair"/>
    <property type="evidence" value="ECO:0007669"/>
    <property type="project" value="TreeGrafter"/>
</dbReference>
<dbReference type="GO" id="GO:0032259">
    <property type="term" value="P:methylation"/>
    <property type="evidence" value="ECO:0007669"/>
    <property type="project" value="UniProtKB-KW"/>
</dbReference>
<evidence type="ECO:0000313" key="14">
    <source>
        <dbReference type="EMBL" id="KAJ7738583.1"/>
    </source>
</evidence>
<reference evidence="14" key="1">
    <citation type="submission" date="2023-03" db="EMBL/GenBank/DDBJ databases">
        <title>Massive genome expansion in bonnet fungi (Mycena s.s.) driven by repeated elements and novel gene families across ecological guilds.</title>
        <authorList>
            <consortium name="Lawrence Berkeley National Laboratory"/>
            <person name="Harder C.B."/>
            <person name="Miyauchi S."/>
            <person name="Viragh M."/>
            <person name="Kuo A."/>
            <person name="Thoen E."/>
            <person name="Andreopoulos B."/>
            <person name="Lu D."/>
            <person name="Skrede I."/>
            <person name="Drula E."/>
            <person name="Henrissat B."/>
            <person name="Morin E."/>
            <person name="Kohler A."/>
            <person name="Barry K."/>
            <person name="LaButti K."/>
            <person name="Morin E."/>
            <person name="Salamov A."/>
            <person name="Lipzen A."/>
            <person name="Mereny Z."/>
            <person name="Hegedus B."/>
            <person name="Baldrian P."/>
            <person name="Stursova M."/>
            <person name="Weitz H."/>
            <person name="Taylor A."/>
            <person name="Grigoriev I.V."/>
            <person name="Nagy L.G."/>
            <person name="Martin F."/>
            <person name="Kauserud H."/>
        </authorList>
    </citation>
    <scope>NUCLEOTIDE SEQUENCE</scope>
    <source>
        <strain evidence="14">CBHHK182m</strain>
    </source>
</reference>
<comment type="activity regulation">
    <text evidence="11">Ubiquitination of histone H2B to form H2BK123ub1 is required for efficient DOT1 methyltransferase activity on histone H3.</text>
</comment>
<comment type="caution">
    <text evidence="14">The sequence shown here is derived from an EMBL/GenBank/DDBJ whole genome shotgun (WGS) entry which is preliminary data.</text>
</comment>
<comment type="similarity">
    <text evidence="11">Belongs to the class I-like SAM-binding methyltransferase superfamily. DOT1 family.</text>
</comment>
<feature type="compositionally biased region" description="Basic and acidic residues" evidence="12">
    <location>
        <begin position="35"/>
        <end position="44"/>
    </location>
</feature>
<dbReference type="SUPFAM" id="SSF53335">
    <property type="entry name" value="S-adenosyl-L-methionine-dependent methyltransferases"/>
    <property type="match status" value="1"/>
</dbReference>
<evidence type="ECO:0000256" key="1">
    <source>
        <dbReference type="ARBA" id="ARBA00004123"/>
    </source>
</evidence>
<keyword evidence="6 11" id="KW-0949">S-adenosyl-L-methionine</keyword>
<evidence type="ECO:0000256" key="9">
    <source>
        <dbReference type="ARBA" id="ARBA00029821"/>
    </source>
</evidence>
<dbReference type="Proteomes" id="UP001215598">
    <property type="component" value="Unassembled WGS sequence"/>
</dbReference>
<dbReference type="GO" id="GO:0000077">
    <property type="term" value="P:DNA damage checkpoint signaling"/>
    <property type="evidence" value="ECO:0007669"/>
    <property type="project" value="TreeGrafter"/>
</dbReference>
<comment type="catalytic activity">
    <reaction evidence="10 11">
        <text>L-lysyl(79)-[histone H3] + 3 S-adenosyl-L-methionine = N(6),N(6),N(6)-trimethyl-L-lysyl(79)-[histone H3] + 3 S-adenosyl-L-homocysteine + 3 H(+)</text>
        <dbReference type="Rhea" id="RHEA:60328"/>
        <dbReference type="Rhea" id="RHEA-COMP:15549"/>
        <dbReference type="Rhea" id="RHEA-COMP:15552"/>
        <dbReference type="ChEBI" id="CHEBI:15378"/>
        <dbReference type="ChEBI" id="CHEBI:29969"/>
        <dbReference type="ChEBI" id="CHEBI:57856"/>
        <dbReference type="ChEBI" id="CHEBI:59789"/>
        <dbReference type="ChEBI" id="CHEBI:61961"/>
        <dbReference type="EC" id="2.1.1.360"/>
    </reaction>
</comment>
<evidence type="ECO:0000256" key="11">
    <source>
        <dbReference type="RuleBase" id="RU271113"/>
    </source>
</evidence>
<keyword evidence="4 11" id="KW-0489">Methyltransferase</keyword>
<sequence length="382" mass="42881">MQNKVTSRTITTNMAPHRTTGDSRCAGPTSSLARQRRDGVKPELDDAPFSTPHDRECFLELAYDSLVSPDVHCVNGKSNDLVYGELLGKTLEEIADRGNLGPESTFLDIGGGIGQACLSLGIRSGCRSVTFEVAEAPSKLAMLLHRAIFQKCSQKEYAIGHHRFINADITDVESTFTAAISSATCILWNNVCFTPKLTEWIIDRLRIFVRPGTHLFVTKVLAVTQTRHSQDPWILLQDTFKGPCSWTKEIVVYHYIFQGRPSANITAASLHPTLLPRDEHWSPTYPPNELSCEIALPYFYYAVPLADPGVVHCRASWKNGNMKEEKWLTKDGVTQWVSRPCGRTRSRQAWQRKRDLNGTAPKCTPFPPYKRWGKKGTKFPTE</sequence>
<dbReference type="Gene3D" id="3.40.50.150">
    <property type="entry name" value="Vaccinia Virus protein VP39"/>
    <property type="match status" value="1"/>
</dbReference>
<comment type="subcellular location">
    <subcellularLocation>
        <location evidence="1 11">Nucleus</location>
    </subcellularLocation>
</comment>
<evidence type="ECO:0000256" key="6">
    <source>
        <dbReference type="ARBA" id="ARBA00022691"/>
    </source>
</evidence>
<keyword evidence="5 11" id="KW-0808">Transferase</keyword>
<feature type="region of interest" description="Disordered" evidence="12">
    <location>
        <begin position="1"/>
        <end position="47"/>
    </location>
</feature>
<gene>
    <name evidence="14" type="ORF">B0H16DRAFT_92463</name>
</gene>
<dbReference type="GO" id="GO:0005634">
    <property type="term" value="C:nucleus"/>
    <property type="evidence" value="ECO:0007669"/>
    <property type="project" value="UniProtKB-SubCell"/>
</dbReference>
<dbReference type="InterPro" id="IPR030445">
    <property type="entry name" value="H3-K79_meTrfase"/>
</dbReference>
<evidence type="ECO:0000259" key="13">
    <source>
        <dbReference type="PROSITE" id="PS51569"/>
    </source>
</evidence>
<dbReference type="EMBL" id="JARKIB010000111">
    <property type="protein sequence ID" value="KAJ7738583.1"/>
    <property type="molecule type" value="Genomic_DNA"/>
</dbReference>
<feature type="compositionally biased region" description="Polar residues" evidence="12">
    <location>
        <begin position="1"/>
        <end position="14"/>
    </location>
</feature>
<accession>A0AAD7IAR1</accession>
<feature type="region of interest" description="Disordered" evidence="12">
    <location>
        <begin position="356"/>
        <end position="382"/>
    </location>
</feature>
<dbReference type="InterPro" id="IPR029063">
    <property type="entry name" value="SAM-dependent_MTases_sf"/>
</dbReference>
<feature type="domain" description="DOT1" evidence="13">
    <location>
        <begin position="1"/>
        <end position="290"/>
    </location>
</feature>
<dbReference type="PANTHER" id="PTHR21451:SF0">
    <property type="entry name" value="HISTONE-LYSINE N-METHYLTRANSFERASE, H3 LYSINE-79 SPECIFIC"/>
    <property type="match status" value="1"/>
</dbReference>
<comment type="function">
    <text evidence="11">Histone methyltransferase that specifically trimethylates histone H3 to form H3K79me3. This methylation is required for telomere silencing and for the pachytene checkpoint during the meiotic cell cycle by allowing the recruitment of RAD9 to double strand breaks. Nucleosomes are preferred as substrate compared to free histone.</text>
</comment>
<evidence type="ECO:0000256" key="2">
    <source>
        <dbReference type="ARBA" id="ARBA00012190"/>
    </source>
</evidence>
<evidence type="ECO:0000313" key="15">
    <source>
        <dbReference type="Proteomes" id="UP001215598"/>
    </source>
</evidence>
<organism evidence="14 15">
    <name type="scientific">Mycena metata</name>
    <dbReference type="NCBI Taxonomy" id="1033252"/>
    <lineage>
        <taxon>Eukaryota</taxon>
        <taxon>Fungi</taxon>
        <taxon>Dikarya</taxon>
        <taxon>Basidiomycota</taxon>
        <taxon>Agaricomycotina</taxon>
        <taxon>Agaricomycetes</taxon>
        <taxon>Agaricomycetidae</taxon>
        <taxon>Agaricales</taxon>
        <taxon>Marasmiineae</taxon>
        <taxon>Mycenaceae</taxon>
        <taxon>Mycena</taxon>
    </lineage>
</organism>
<evidence type="ECO:0000256" key="7">
    <source>
        <dbReference type="ARBA" id="ARBA00022853"/>
    </source>
</evidence>
<evidence type="ECO:0000256" key="5">
    <source>
        <dbReference type="ARBA" id="ARBA00022679"/>
    </source>
</evidence>
<evidence type="ECO:0000256" key="3">
    <source>
        <dbReference type="ARBA" id="ARBA00020987"/>
    </source>
</evidence>
<keyword evidence="7 11" id="KW-0156">Chromatin regulator</keyword>
<dbReference type="PROSITE" id="PS51569">
    <property type="entry name" value="DOT1"/>
    <property type="match status" value="1"/>
</dbReference>
<dbReference type="GO" id="GO:0140956">
    <property type="term" value="F:histone H3K79 trimethyltransferase activity"/>
    <property type="evidence" value="ECO:0007669"/>
    <property type="project" value="UniProtKB-EC"/>
</dbReference>
<name>A0AAD7IAR1_9AGAR</name>
<keyword evidence="8 11" id="KW-0539">Nucleus</keyword>
<evidence type="ECO:0000256" key="8">
    <source>
        <dbReference type="ARBA" id="ARBA00023242"/>
    </source>
</evidence>
<evidence type="ECO:0000256" key="10">
    <source>
        <dbReference type="ARBA" id="ARBA00047770"/>
    </source>
</evidence>
<dbReference type="Pfam" id="PF08123">
    <property type="entry name" value="DOT1"/>
    <property type="match status" value="1"/>
</dbReference>
<dbReference type="InterPro" id="IPR025789">
    <property type="entry name" value="DOT1_dom"/>
</dbReference>
<protein>
    <recommendedName>
        <fullName evidence="3 11">Histone-lysine N-methyltransferase, H3 lysine-79 specific</fullName>
        <ecNumber evidence="2 11">2.1.1.360</ecNumber>
    </recommendedName>
    <alternativeName>
        <fullName evidence="9 11">Histone H3-K79 methyltransferase</fullName>
    </alternativeName>
</protein>
<evidence type="ECO:0000256" key="4">
    <source>
        <dbReference type="ARBA" id="ARBA00022603"/>
    </source>
</evidence>
<comment type="miscellaneous">
    <text evidence="11">In contrast to other lysine histone methyltransferases, it does not contain a SET domain, suggesting the existence of another mechanism for methylation of lysine residues of histones.</text>
</comment>
<keyword evidence="15" id="KW-1185">Reference proteome</keyword>
<dbReference type="AlphaFoldDB" id="A0AAD7IAR1"/>
<feature type="compositionally biased region" description="Basic residues" evidence="12">
    <location>
        <begin position="371"/>
        <end position="382"/>
    </location>
</feature>